<reference evidence="1" key="1">
    <citation type="submission" date="2022-06" db="EMBL/GenBank/DDBJ databases">
        <title>Fusarium solani species complex genomes reveal bases of compartmentalisation and animal pathogenesis.</title>
        <authorList>
            <person name="Tsai I.J."/>
        </authorList>
    </citation>
    <scope>NUCLEOTIDE SEQUENCE</scope>
    <source>
        <strain evidence="1">Fu6.1</strain>
    </source>
</reference>
<gene>
    <name evidence="1" type="ORF">NCS57_01203400</name>
</gene>
<comment type="caution">
    <text evidence="1">The sequence shown here is derived from an EMBL/GenBank/DDBJ whole genome shotgun (WGS) entry which is preliminary data.</text>
</comment>
<dbReference type="Proteomes" id="UP001065298">
    <property type="component" value="Chromosome 10"/>
</dbReference>
<name>A0ACC0QGX4_9HYPO</name>
<dbReference type="EMBL" id="CM046512">
    <property type="protein sequence ID" value="KAI8654569.1"/>
    <property type="molecule type" value="Genomic_DNA"/>
</dbReference>
<keyword evidence="2" id="KW-1185">Reference proteome</keyword>
<proteinExistence type="predicted"/>
<protein>
    <submittedName>
        <fullName evidence="1">Uncharacterized protein</fullName>
    </submittedName>
</protein>
<organism evidence="1 2">
    <name type="scientific">Fusarium keratoplasticum</name>
    <dbReference type="NCBI Taxonomy" id="1328300"/>
    <lineage>
        <taxon>Eukaryota</taxon>
        <taxon>Fungi</taxon>
        <taxon>Dikarya</taxon>
        <taxon>Ascomycota</taxon>
        <taxon>Pezizomycotina</taxon>
        <taxon>Sordariomycetes</taxon>
        <taxon>Hypocreomycetidae</taxon>
        <taxon>Hypocreales</taxon>
        <taxon>Nectriaceae</taxon>
        <taxon>Fusarium</taxon>
        <taxon>Fusarium solani species complex</taxon>
    </lineage>
</organism>
<accession>A0ACC0QGX4</accession>
<evidence type="ECO:0000313" key="2">
    <source>
        <dbReference type="Proteomes" id="UP001065298"/>
    </source>
</evidence>
<sequence length="595" mass="67881">MAHFDRWFFGPPPFWRRIFQSPYQKWHVGSFAWHSLCCIPIIALNVLAREIRPGLELRLTSILLSVAFAFVTLLCGTWSGTMLPQQGILLMHAVLAMISAIPAVILFASLFKEGDAHHWKLTWWYFAIVIMPVPLSCLATLVTSVYLMIEDGQVVKTLAQTTNSDENLRNEPQSSMESLHYEVLLGDSGVDTEAAISDGPIGRDPRFRTGWTKFVDKGTGRTYYVDHNNRYTTWLKPAPPYLKGFDDDIFREWEKIWIRRANRFFFVNHRTGETTWKDPQRKKQPKVEFVDQSRDLPPGWEKYSSHGKDYYVCHNTQTWTVFDPRDSLPPLESRWLQELHHSCHNHGGTTICFFDIQTGEYTCTDPRRSEKPPEAGESPRSTGSGSNSAESIYNDIGFKQRYLAARYTRLYALLSAIFMFAQGGIAITLALRLRLNTGVDWIIFVPWMPVLTGIVDLGVTLTCLFFFFGFGPPTVDAMTNHLSSVYRRRRRVFGYGTESIVNPPLDFTRQHTQEILKASPIDYVATAVVKGSLFSNDDSERLVSGADTQFFVDHGEPNAALNTALSQRRWPLGHLPEGHEYLLVFLAKTTQNFPQ</sequence>
<evidence type="ECO:0000313" key="1">
    <source>
        <dbReference type="EMBL" id="KAI8654569.1"/>
    </source>
</evidence>